<dbReference type="AlphaFoldDB" id="A0A2I0X5M0"/>
<dbReference type="EMBL" id="KZ502134">
    <property type="protein sequence ID" value="PKU83196.1"/>
    <property type="molecule type" value="Genomic_DNA"/>
</dbReference>
<accession>A0A2I0X5M0</accession>
<protein>
    <submittedName>
        <fullName evidence="2">Uncharacterized protein</fullName>
    </submittedName>
</protein>
<name>A0A2I0X5M0_9ASPA</name>
<reference evidence="2 3" key="2">
    <citation type="journal article" date="2017" name="Nature">
        <title>The Apostasia genome and the evolution of orchids.</title>
        <authorList>
            <person name="Zhang G.Q."/>
            <person name="Liu K.W."/>
            <person name="Li Z."/>
            <person name="Lohaus R."/>
            <person name="Hsiao Y.Y."/>
            <person name="Niu S.C."/>
            <person name="Wang J.Y."/>
            <person name="Lin Y.C."/>
            <person name="Xu Q."/>
            <person name="Chen L.J."/>
            <person name="Yoshida K."/>
            <person name="Fujiwara S."/>
            <person name="Wang Z.W."/>
            <person name="Zhang Y.Q."/>
            <person name="Mitsuda N."/>
            <person name="Wang M."/>
            <person name="Liu G.H."/>
            <person name="Pecoraro L."/>
            <person name="Huang H.X."/>
            <person name="Xiao X.J."/>
            <person name="Lin M."/>
            <person name="Wu X.Y."/>
            <person name="Wu W.L."/>
            <person name="Chen Y.Y."/>
            <person name="Chang S.B."/>
            <person name="Sakamoto S."/>
            <person name="Ohme-Takagi M."/>
            <person name="Yagi M."/>
            <person name="Zeng S.J."/>
            <person name="Shen C.Y."/>
            <person name="Yeh C.M."/>
            <person name="Luo Y.B."/>
            <person name="Tsai W.C."/>
            <person name="Van de Peer Y."/>
            <person name="Liu Z.J."/>
        </authorList>
    </citation>
    <scope>NUCLEOTIDE SEQUENCE [LARGE SCALE GENOMIC DNA]</scope>
    <source>
        <tissue evidence="2">The whole plant</tissue>
    </source>
</reference>
<evidence type="ECO:0000313" key="2">
    <source>
        <dbReference type="EMBL" id="PKU83196.1"/>
    </source>
</evidence>
<feature type="region of interest" description="Disordered" evidence="1">
    <location>
        <begin position="1"/>
        <end position="21"/>
    </location>
</feature>
<evidence type="ECO:0000256" key="1">
    <source>
        <dbReference type="SAM" id="MobiDB-lite"/>
    </source>
</evidence>
<organism evidence="2 3">
    <name type="scientific">Dendrobium catenatum</name>
    <dbReference type="NCBI Taxonomy" id="906689"/>
    <lineage>
        <taxon>Eukaryota</taxon>
        <taxon>Viridiplantae</taxon>
        <taxon>Streptophyta</taxon>
        <taxon>Embryophyta</taxon>
        <taxon>Tracheophyta</taxon>
        <taxon>Spermatophyta</taxon>
        <taxon>Magnoliopsida</taxon>
        <taxon>Liliopsida</taxon>
        <taxon>Asparagales</taxon>
        <taxon>Orchidaceae</taxon>
        <taxon>Epidendroideae</taxon>
        <taxon>Malaxideae</taxon>
        <taxon>Dendrobiinae</taxon>
        <taxon>Dendrobium</taxon>
    </lineage>
</organism>
<gene>
    <name evidence="2" type="ORF">MA16_Dca006596</name>
</gene>
<proteinExistence type="predicted"/>
<evidence type="ECO:0000313" key="3">
    <source>
        <dbReference type="Proteomes" id="UP000233837"/>
    </source>
</evidence>
<reference evidence="2 3" key="1">
    <citation type="journal article" date="2016" name="Sci. Rep.">
        <title>The Dendrobium catenatum Lindl. genome sequence provides insights into polysaccharide synthase, floral development and adaptive evolution.</title>
        <authorList>
            <person name="Zhang G.Q."/>
            <person name="Xu Q."/>
            <person name="Bian C."/>
            <person name="Tsai W.C."/>
            <person name="Yeh C.M."/>
            <person name="Liu K.W."/>
            <person name="Yoshida K."/>
            <person name="Zhang L.S."/>
            <person name="Chang S.B."/>
            <person name="Chen F."/>
            <person name="Shi Y."/>
            <person name="Su Y.Y."/>
            <person name="Zhang Y.Q."/>
            <person name="Chen L.J."/>
            <person name="Yin Y."/>
            <person name="Lin M."/>
            <person name="Huang H."/>
            <person name="Deng H."/>
            <person name="Wang Z.W."/>
            <person name="Zhu S.L."/>
            <person name="Zhao X."/>
            <person name="Deng C."/>
            <person name="Niu S.C."/>
            <person name="Huang J."/>
            <person name="Wang M."/>
            <person name="Liu G.H."/>
            <person name="Yang H.J."/>
            <person name="Xiao X.J."/>
            <person name="Hsiao Y.Y."/>
            <person name="Wu W.L."/>
            <person name="Chen Y.Y."/>
            <person name="Mitsuda N."/>
            <person name="Ohme-Takagi M."/>
            <person name="Luo Y.B."/>
            <person name="Van de Peer Y."/>
            <person name="Liu Z.J."/>
        </authorList>
    </citation>
    <scope>NUCLEOTIDE SEQUENCE [LARGE SCALE GENOMIC DNA]</scope>
    <source>
        <tissue evidence="2">The whole plant</tissue>
    </source>
</reference>
<keyword evidence="3" id="KW-1185">Reference proteome</keyword>
<sequence>MATLHDAPRVTINQSPQHNGDACSILPRATVLTTESRRPSEAIGLSDDRRSSGRLIVGGARDVSLSPPAFGDGKSSYYPGIKTATLMNKPLIINEGGQRVKKQSMEVPGKGKKKLLEDNLEKSGWLFKKQKEKEIVMIPSSTFETFSIEVGKEEENKVNSDTLLRKTIAVNEPECSVVKKKYVEESNSRSDLEEVRACSTGELGRFVEVLEEMPKRPNPGSLQNAWSRNKIIRFTDLDLSNCIAEDGVKLHMEKDDQCIEIADFSGMGSSRPILDRHGTISVWQNPESKTEIIVLENCPVRLEFGHIVLDDVAIGQDDQTKCRALISVVGFGDLLGYLSSLYVVNISGAEPPA</sequence>
<dbReference type="Proteomes" id="UP000233837">
    <property type="component" value="Unassembled WGS sequence"/>
</dbReference>